<dbReference type="EMBL" id="JALJAT010000005">
    <property type="protein sequence ID" value="KAK4469926.1"/>
    <property type="molecule type" value="Genomic_DNA"/>
</dbReference>
<dbReference type="GO" id="GO:0005886">
    <property type="term" value="C:plasma membrane"/>
    <property type="evidence" value="ECO:0007669"/>
    <property type="project" value="TreeGrafter"/>
</dbReference>
<evidence type="ECO:0000256" key="1">
    <source>
        <dbReference type="ARBA" id="ARBA00022658"/>
    </source>
</evidence>
<keyword evidence="5" id="KW-1185">Reference proteome</keyword>
<dbReference type="Pfam" id="PF00617">
    <property type="entry name" value="RasGEF"/>
    <property type="match status" value="2"/>
</dbReference>
<dbReference type="InterPro" id="IPR036964">
    <property type="entry name" value="RASGEF_cat_dom_sf"/>
</dbReference>
<dbReference type="PANTHER" id="PTHR23113:SF312">
    <property type="entry name" value="RAL GUANINE NUCLEOTIDE DISSOCIATION STIMULATOR-LIKE, ISOFORM E"/>
    <property type="match status" value="1"/>
</dbReference>
<organism evidence="4 5">
    <name type="scientific">Schistosoma mekongi</name>
    <name type="common">Parasitic worm</name>
    <dbReference type="NCBI Taxonomy" id="38744"/>
    <lineage>
        <taxon>Eukaryota</taxon>
        <taxon>Metazoa</taxon>
        <taxon>Spiralia</taxon>
        <taxon>Lophotrochozoa</taxon>
        <taxon>Platyhelminthes</taxon>
        <taxon>Trematoda</taxon>
        <taxon>Digenea</taxon>
        <taxon>Strigeidida</taxon>
        <taxon>Schistosomatoidea</taxon>
        <taxon>Schistosomatidae</taxon>
        <taxon>Schistosoma</taxon>
    </lineage>
</organism>
<dbReference type="SUPFAM" id="SSF48366">
    <property type="entry name" value="Ras GEF"/>
    <property type="match status" value="2"/>
</dbReference>
<dbReference type="PROSITE" id="PS50009">
    <property type="entry name" value="RASGEF_CAT"/>
    <property type="match status" value="1"/>
</dbReference>
<comment type="caution">
    <text evidence="4">The sequence shown here is derived from an EMBL/GenBank/DDBJ whole genome shotgun (WGS) entry which is preliminary data.</text>
</comment>
<proteinExistence type="predicted"/>
<protein>
    <recommendedName>
        <fullName evidence="3">Ras-GEF domain-containing protein</fullName>
    </recommendedName>
</protein>
<evidence type="ECO:0000259" key="3">
    <source>
        <dbReference type="PROSITE" id="PS50009"/>
    </source>
</evidence>
<evidence type="ECO:0000256" key="2">
    <source>
        <dbReference type="PROSITE-ProRule" id="PRU00168"/>
    </source>
</evidence>
<dbReference type="Proteomes" id="UP001292079">
    <property type="component" value="Unassembled WGS sequence"/>
</dbReference>
<dbReference type="GO" id="GO:0007265">
    <property type="term" value="P:Ras protein signal transduction"/>
    <property type="evidence" value="ECO:0007669"/>
    <property type="project" value="TreeGrafter"/>
</dbReference>
<dbReference type="InterPro" id="IPR023578">
    <property type="entry name" value="Ras_GEF_dom_sf"/>
</dbReference>
<feature type="domain" description="Ras-GEF" evidence="3">
    <location>
        <begin position="201"/>
        <end position="551"/>
    </location>
</feature>
<reference evidence="4" key="2">
    <citation type="journal article" date="2023" name="Infect Dis Poverty">
        <title>Chromosome-scale genome of the human blood fluke Schistosoma mekongi and its implications for public health.</title>
        <authorList>
            <person name="Zhou M."/>
            <person name="Xu L."/>
            <person name="Xu D."/>
            <person name="Chen W."/>
            <person name="Khan J."/>
            <person name="Hu Y."/>
            <person name="Huang H."/>
            <person name="Wei H."/>
            <person name="Zhang Y."/>
            <person name="Chusongsang P."/>
            <person name="Tanasarnprasert K."/>
            <person name="Hu X."/>
            <person name="Limpanont Y."/>
            <person name="Lv Z."/>
        </authorList>
    </citation>
    <scope>NUCLEOTIDE SEQUENCE</scope>
    <source>
        <strain evidence="4">LV_2022a</strain>
    </source>
</reference>
<keyword evidence="1 2" id="KW-0344">Guanine-nucleotide releasing factor</keyword>
<dbReference type="InterPro" id="IPR001895">
    <property type="entry name" value="RASGEF_cat_dom"/>
</dbReference>
<evidence type="ECO:0000313" key="4">
    <source>
        <dbReference type="EMBL" id="KAK4469926.1"/>
    </source>
</evidence>
<dbReference type="InterPro" id="IPR008937">
    <property type="entry name" value="Ras-like_GEF"/>
</dbReference>
<dbReference type="Gene3D" id="1.10.840.10">
    <property type="entry name" value="Ras guanine-nucleotide exchange factors catalytic domain"/>
    <property type="match status" value="1"/>
</dbReference>
<reference evidence="4" key="1">
    <citation type="submission" date="2022-04" db="EMBL/GenBank/DDBJ databases">
        <authorList>
            <person name="Xu L."/>
            <person name="Lv Z."/>
        </authorList>
    </citation>
    <scope>NUCLEOTIDE SEQUENCE</scope>
    <source>
        <strain evidence="4">LV_2022a</strain>
    </source>
</reference>
<dbReference type="AlphaFoldDB" id="A0AAE1Z973"/>
<sequence>MTFYDLYDNPYRFWNLCQSNDLPISWKVGVISSLQYFIGAWLQQPHIKDFDSPQRIMRLKWLIRALASWFDVFQPFCNQNSHTYVLEEIMKFCGNNVTAKNPNVTRIVLSNIDSDVWNRLATDMEYLCRQAVNCLKIIARKYQIDLNLKKESMSPRIITVNRVSPYQSPHNSSVHKSTRSSNEIILVTPSVNPLINLWNLNVNTVAEQLTVVDQRLFLNIELNDCLIYARGKPVASVQAVIDQYNKLYNLVQSSLFNSDRDYPILVEPTPIYSRRYNKRGNYNSPMTRVSPQIITIWSKSSSHSPNHNSSDVGKLKTGCIITWINIAYRLGQTRNYSALKAIIMALQSTPVLRLWHSWNVLEYHYHEHFMKFKHLAAIMSFDNNQEQLRMRLNKCAKKMYWYMKLNNPNPICGDIRRPGVISQFENSDDENRGETEHSVVPNQSSYLNGVIPYLGVYLSDLTLLHHSSPDYISRSKYLSSNENIEQINTQNQKNVSPTINNNNNSNNLSVINSSNIINNDDICNQPVRSQNNMKLLHISDQLSNFAQSTPDLSCISTPLSDSNQNIKQSLKLSKNMQTNTNVLTGGPSIPNELVNDNMQSNGGDKFTFTCIRCK</sequence>
<evidence type="ECO:0000313" key="5">
    <source>
        <dbReference type="Proteomes" id="UP001292079"/>
    </source>
</evidence>
<dbReference type="SMART" id="SM00147">
    <property type="entry name" value="RasGEF"/>
    <property type="match status" value="1"/>
</dbReference>
<dbReference type="PANTHER" id="PTHR23113">
    <property type="entry name" value="GUANINE NUCLEOTIDE EXCHANGE FACTOR"/>
    <property type="match status" value="1"/>
</dbReference>
<accession>A0AAE1Z973</accession>
<gene>
    <name evidence="4" type="ORF">MN116_007428</name>
</gene>
<name>A0AAE1Z973_SCHME</name>
<dbReference type="GO" id="GO:0005085">
    <property type="term" value="F:guanyl-nucleotide exchange factor activity"/>
    <property type="evidence" value="ECO:0007669"/>
    <property type="project" value="UniProtKB-KW"/>
</dbReference>